<keyword evidence="8" id="KW-0249">Electron transport</keyword>
<dbReference type="GO" id="GO:0005886">
    <property type="term" value="C:plasma membrane"/>
    <property type="evidence" value="ECO:0007669"/>
    <property type="project" value="UniProtKB-SubCell"/>
</dbReference>
<dbReference type="NCBIfam" id="TIGR02125">
    <property type="entry name" value="CytB-hydogenase"/>
    <property type="match status" value="1"/>
</dbReference>
<keyword evidence="3" id="KW-0813">Transport</keyword>
<evidence type="ECO:0000256" key="4">
    <source>
        <dbReference type="ARBA" id="ARBA00022475"/>
    </source>
</evidence>
<dbReference type="InterPro" id="IPR011577">
    <property type="entry name" value="Cyt_b561_bac/Ni-Hgenase"/>
</dbReference>
<dbReference type="EMBL" id="FAXN01000043">
    <property type="protein sequence ID" value="CUV65721.1"/>
    <property type="molecule type" value="Genomic_DNA"/>
</dbReference>
<keyword evidence="9 12" id="KW-1133">Transmembrane helix</keyword>
<keyword evidence="6 12" id="KW-0812">Transmembrane</keyword>
<dbReference type="InterPro" id="IPR016174">
    <property type="entry name" value="Di-haem_cyt_TM"/>
</dbReference>
<keyword evidence="7" id="KW-0479">Metal-binding</keyword>
<gene>
    <name evidence="14" type="primary">hydC</name>
    <name evidence="14" type="ORF">BN3087_420031</name>
</gene>
<dbReference type="GO" id="GO:0005506">
    <property type="term" value="F:iron ion binding"/>
    <property type="evidence" value="ECO:0007669"/>
    <property type="project" value="InterPro"/>
</dbReference>
<evidence type="ECO:0000256" key="11">
    <source>
        <dbReference type="ARBA" id="ARBA00023136"/>
    </source>
</evidence>
<keyword evidence="5" id="KW-0349">Heme</keyword>
<protein>
    <submittedName>
        <fullName evidence="14">Quinone-reactive Ni/Fe-hydrogenase B-type cytochrome subunit</fullName>
    </submittedName>
</protein>
<dbReference type="PANTHER" id="PTHR30485">
    <property type="entry name" value="NI/FE-HYDROGENASE 1 B-TYPE CYTOCHROME SUBUNIT"/>
    <property type="match status" value="1"/>
</dbReference>
<evidence type="ECO:0000259" key="13">
    <source>
        <dbReference type="Pfam" id="PF01292"/>
    </source>
</evidence>
<evidence type="ECO:0000256" key="8">
    <source>
        <dbReference type="ARBA" id="ARBA00022982"/>
    </source>
</evidence>
<evidence type="ECO:0000256" key="7">
    <source>
        <dbReference type="ARBA" id="ARBA00022723"/>
    </source>
</evidence>
<comment type="subcellular location">
    <subcellularLocation>
        <location evidence="1">Cell membrane</location>
        <topology evidence="1">Multi-pass membrane protein</topology>
    </subcellularLocation>
</comment>
<dbReference type="PRINTS" id="PR00161">
    <property type="entry name" value="NIHGNASECYTB"/>
</dbReference>
<keyword evidence="11 12" id="KW-0472">Membrane</keyword>
<evidence type="ECO:0000313" key="14">
    <source>
        <dbReference type="EMBL" id="CUV65721.1"/>
    </source>
</evidence>
<dbReference type="GO" id="GO:0020037">
    <property type="term" value="F:heme binding"/>
    <property type="evidence" value="ECO:0007669"/>
    <property type="project" value="TreeGrafter"/>
</dbReference>
<dbReference type="Pfam" id="PF01292">
    <property type="entry name" value="Ni_hydr_CYTB"/>
    <property type="match status" value="1"/>
</dbReference>
<dbReference type="GO" id="GO:0009055">
    <property type="term" value="F:electron transfer activity"/>
    <property type="evidence" value="ECO:0007669"/>
    <property type="project" value="InterPro"/>
</dbReference>
<evidence type="ECO:0000256" key="12">
    <source>
        <dbReference type="SAM" id="Phobius"/>
    </source>
</evidence>
<evidence type="ECO:0000256" key="5">
    <source>
        <dbReference type="ARBA" id="ARBA00022617"/>
    </source>
</evidence>
<name>A0A0S4XNR3_9BACT</name>
<evidence type="ECO:0000256" key="2">
    <source>
        <dbReference type="ARBA" id="ARBA00008622"/>
    </source>
</evidence>
<dbReference type="Gene3D" id="1.20.950.20">
    <property type="entry name" value="Transmembrane di-heme cytochromes, Chain C"/>
    <property type="match status" value="1"/>
</dbReference>
<proteinExistence type="inferred from homology"/>
<sequence length="230" mass="26654">MAQLNESLKIPCKEEVEFSVAFRWQHWIRALSIVVLVISGFYLAYPFLSPPVNAEPTGFLYALFRSWHEIFGFILVAVILYKAFLFFFSKQHANERVSFKDFLNPSVWISQIKYYLLIEKHPAIKGAYNPLQFIAYVGFYIMIFLLILTGLILYSNVYHSGFGGLIYAPMKFFETLFGGLSTVRIFHHILTWGIILFVTVHVYMAIYNSVFGKEGGMDAIFSGRKWKKNH</sequence>
<comment type="similarity">
    <text evidence="2">Belongs to the HupC/HyaC/HydC family.</text>
</comment>
<feature type="transmembrane region" description="Helical" evidence="12">
    <location>
        <begin position="67"/>
        <end position="88"/>
    </location>
</feature>
<feature type="transmembrane region" description="Helical" evidence="12">
    <location>
        <begin position="27"/>
        <end position="47"/>
    </location>
</feature>
<reference evidence="14" key="1">
    <citation type="submission" date="2015-11" db="EMBL/GenBank/DDBJ databases">
        <authorList>
            <person name="Zhang Y."/>
            <person name="Guo Z."/>
        </authorList>
    </citation>
    <scope>NUCLEOTIDE SEQUENCE</scope>
    <source>
        <strain evidence="14">BN30871</strain>
    </source>
</reference>
<organism evidence="14">
    <name type="scientific">Sulfurovum sp. enrichment culture clone C5</name>
    <dbReference type="NCBI Taxonomy" id="497650"/>
    <lineage>
        <taxon>Bacteria</taxon>
        <taxon>Pseudomonadati</taxon>
        <taxon>Campylobacterota</taxon>
        <taxon>Epsilonproteobacteria</taxon>
        <taxon>Campylobacterales</taxon>
        <taxon>Sulfurovaceae</taxon>
        <taxon>Sulfurovum</taxon>
        <taxon>environmental samples</taxon>
    </lineage>
</organism>
<evidence type="ECO:0000256" key="10">
    <source>
        <dbReference type="ARBA" id="ARBA00023004"/>
    </source>
</evidence>
<feature type="domain" description="Cytochrome b561 bacterial/Ni-hydrogenase" evidence="13">
    <location>
        <begin position="18"/>
        <end position="223"/>
    </location>
</feature>
<evidence type="ECO:0000256" key="9">
    <source>
        <dbReference type="ARBA" id="ARBA00022989"/>
    </source>
</evidence>
<dbReference type="PANTHER" id="PTHR30485:SF0">
    <property type="entry name" value="NI_FE-HYDROGENASE 1 B-TYPE CYTOCHROME SUBUNIT-RELATED"/>
    <property type="match status" value="1"/>
</dbReference>
<keyword evidence="4" id="KW-1003">Cell membrane</keyword>
<dbReference type="AlphaFoldDB" id="A0A0S4XNR3"/>
<dbReference type="SUPFAM" id="SSF81342">
    <property type="entry name" value="Transmembrane di-heme cytochromes"/>
    <property type="match status" value="1"/>
</dbReference>
<keyword evidence="10" id="KW-0408">Iron</keyword>
<dbReference type="GO" id="GO:0022904">
    <property type="term" value="P:respiratory electron transport chain"/>
    <property type="evidence" value="ECO:0007669"/>
    <property type="project" value="InterPro"/>
</dbReference>
<dbReference type="InterPro" id="IPR051542">
    <property type="entry name" value="Hydrogenase_cytochrome"/>
</dbReference>
<evidence type="ECO:0000256" key="3">
    <source>
        <dbReference type="ARBA" id="ARBA00022448"/>
    </source>
</evidence>
<dbReference type="InterPro" id="IPR000516">
    <property type="entry name" value="Ni-dep_Hydgase_cyt-B"/>
</dbReference>
<accession>A0A0S4XNR3</accession>
<feature type="transmembrane region" description="Helical" evidence="12">
    <location>
        <begin position="185"/>
        <end position="207"/>
    </location>
</feature>
<feature type="transmembrane region" description="Helical" evidence="12">
    <location>
        <begin position="133"/>
        <end position="154"/>
    </location>
</feature>
<evidence type="ECO:0000256" key="1">
    <source>
        <dbReference type="ARBA" id="ARBA00004651"/>
    </source>
</evidence>
<evidence type="ECO:0000256" key="6">
    <source>
        <dbReference type="ARBA" id="ARBA00022692"/>
    </source>
</evidence>